<keyword evidence="4" id="KW-0520">NAD</keyword>
<dbReference type="Gene3D" id="3.40.50.300">
    <property type="entry name" value="P-loop containing nucleotide triphosphate hydrolases"/>
    <property type="match status" value="1"/>
</dbReference>
<evidence type="ECO:0000256" key="4">
    <source>
        <dbReference type="ARBA" id="ARBA00023027"/>
    </source>
</evidence>
<dbReference type="InterPro" id="IPR035897">
    <property type="entry name" value="Toll_tir_struct_dom_sf"/>
</dbReference>
<dbReference type="GO" id="GO:0006952">
    <property type="term" value="P:defense response"/>
    <property type="evidence" value="ECO:0007669"/>
    <property type="project" value="UniProtKB-KW"/>
</dbReference>
<dbReference type="InterPro" id="IPR027417">
    <property type="entry name" value="P-loop_NTPase"/>
</dbReference>
<accession>A0A7N1A2D2</accession>
<name>A0A7N1A2D2_KALFE</name>
<evidence type="ECO:0000313" key="7">
    <source>
        <dbReference type="Proteomes" id="UP000594263"/>
    </source>
</evidence>
<dbReference type="InterPro" id="IPR000157">
    <property type="entry name" value="TIR_dom"/>
</dbReference>
<reference evidence="6" key="1">
    <citation type="submission" date="2021-01" db="UniProtKB">
        <authorList>
            <consortium name="EnsemblPlants"/>
        </authorList>
    </citation>
    <scope>IDENTIFICATION</scope>
</reference>
<keyword evidence="3" id="KW-0611">Plant defense</keyword>
<dbReference type="InterPro" id="IPR036390">
    <property type="entry name" value="WH_DNA-bd_sf"/>
</dbReference>
<evidence type="ECO:0000259" key="5">
    <source>
        <dbReference type="PROSITE" id="PS50104"/>
    </source>
</evidence>
<dbReference type="GO" id="GO:0043531">
    <property type="term" value="F:ADP binding"/>
    <property type="evidence" value="ECO:0007669"/>
    <property type="project" value="InterPro"/>
</dbReference>
<keyword evidence="2" id="KW-0677">Repeat</keyword>
<evidence type="ECO:0000256" key="1">
    <source>
        <dbReference type="ARBA" id="ARBA00022614"/>
    </source>
</evidence>
<dbReference type="PROSITE" id="PS50104">
    <property type="entry name" value="TIR"/>
    <property type="match status" value="1"/>
</dbReference>
<dbReference type="SUPFAM" id="SSF46785">
    <property type="entry name" value="Winged helix' DNA-binding domain"/>
    <property type="match status" value="1"/>
</dbReference>
<keyword evidence="7" id="KW-1185">Reference proteome</keyword>
<organism evidence="6 7">
    <name type="scientific">Kalanchoe fedtschenkoi</name>
    <name type="common">Lavender scallops</name>
    <name type="synonym">South American air plant</name>
    <dbReference type="NCBI Taxonomy" id="63787"/>
    <lineage>
        <taxon>Eukaryota</taxon>
        <taxon>Viridiplantae</taxon>
        <taxon>Streptophyta</taxon>
        <taxon>Embryophyta</taxon>
        <taxon>Tracheophyta</taxon>
        <taxon>Spermatophyta</taxon>
        <taxon>Magnoliopsida</taxon>
        <taxon>eudicotyledons</taxon>
        <taxon>Gunneridae</taxon>
        <taxon>Pentapetalae</taxon>
        <taxon>Saxifragales</taxon>
        <taxon>Crassulaceae</taxon>
        <taxon>Kalanchoe</taxon>
    </lineage>
</organism>
<evidence type="ECO:0000256" key="2">
    <source>
        <dbReference type="ARBA" id="ARBA00022737"/>
    </source>
</evidence>
<dbReference type="PRINTS" id="PR00364">
    <property type="entry name" value="DISEASERSIST"/>
</dbReference>
<evidence type="ECO:0000313" key="6">
    <source>
        <dbReference type="EnsemblPlants" id="Kaladp0080s0145.1.v1.1"/>
    </source>
</evidence>
<dbReference type="FunFam" id="3.40.50.10140:FF:000007">
    <property type="entry name" value="Disease resistance protein (TIR-NBS-LRR class)"/>
    <property type="match status" value="1"/>
</dbReference>
<evidence type="ECO:0000256" key="3">
    <source>
        <dbReference type="ARBA" id="ARBA00022821"/>
    </source>
</evidence>
<dbReference type="Gene3D" id="3.80.10.10">
    <property type="entry name" value="Ribonuclease Inhibitor"/>
    <property type="match status" value="2"/>
</dbReference>
<dbReference type="SUPFAM" id="SSF52200">
    <property type="entry name" value="Toll/Interleukin receptor TIR domain"/>
    <property type="match status" value="1"/>
</dbReference>
<dbReference type="InterPro" id="IPR042197">
    <property type="entry name" value="Apaf_helical"/>
</dbReference>
<dbReference type="SUPFAM" id="SSF52058">
    <property type="entry name" value="L domain-like"/>
    <property type="match status" value="1"/>
</dbReference>
<dbReference type="InterPro" id="IPR002182">
    <property type="entry name" value="NB-ARC"/>
</dbReference>
<dbReference type="EnsemblPlants" id="Kaladp0080s0145.1.v1.1">
    <property type="protein sequence ID" value="Kaladp0080s0145.1.v1.1"/>
    <property type="gene ID" value="Kaladp0080s0145.v1.1"/>
</dbReference>
<dbReference type="Gene3D" id="1.10.8.430">
    <property type="entry name" value="Helical domain of apoptotic protease-activating factors"/>
    <property type="match status" value="1"/>
</dbReference>
<dbReference type="Pfam" id="PF23282">
    <property type="entry name" value="WHD_ROQ1"/>
    <property type="match status" value="1"/>
</dbReference>
<dbReference type="Pfam" id="PF01582">
    <property type="entry name" value="TIR"/>
    <property type="match status" value="1"/>
</dbReference>
<dbReference type="Pfam" id="PF00931">
    <property type="entry name" value="NB-ARC"/>
    <property type="match status" value="1"/>
</dbReference>
<dbReference type="AlphaFoldDB" id="A0A7N1A2D2"/>
<dbReference type="Gramene" id="Kaladp0080s0145.1.v1.1">
    <property type="protein sequence ID" value="Kaladp0080s0145.1.v1.1"/>
    <property type="gene ID" value="Kaladp0080s0145.v1.1"/>
</dbReference>
<dbReference type="SMART" id="SM00255">
    <property type="entry name" value="TIR"/>
    <property type="match status" value="1"/>
</dbReference>
<sequence length="982" mass="111024">MAAGSSRSRKQFAYDVFLSFRGEDVRKSFIDHLRHALSQRGITAFYDDTGLQRGDEIQSKLYEAIESSKVAVVTFSRRYANSRWCLDELVKITECRRSHGLIVLAVFYDVDPTNVRKQSASYWEAFREHEASYGDERVKKWRQALKTAADLAGFVLQHQANGYEAQFVQHIVKEVERKLDARLLDIPKYMVGAESSLIRQISTWLQNGSSQVQVGIIYGPGGVGKTTTAKVVYNENHRTFESSSFLVGVRTALGNETEFTRLQKQLIRNITGKEVIDIDSVPEGRQKIRKAIGTKKILVVLDDVDEEVGLHKMFDCSGWFFSGSKILVTTRNQHFQINNKSIARFEACLLDKKCSVELFSYHAFGQPAPPENYLNISMSFIEYCDGLPLALEVLASSLQSIRFEMWEHEFARLEKYFAEEVNNVLKWSFHSIQQSTVKDIFLHIAFYMVGMEKESALQILDGCGLHGKIGLENLIGKCLVSIEKNSDTLNMHHLIQQMGYEVVRQESHIELGRRSRLLGQMDAYEVLWKKTATRAVKGLSLKIADALDIDISLEGSYAGDPAKRMLMTYTPTKPSRQVPRQFRPIKTDAFTKMNNLDLLLLENVKLEGGYEDFPKGIKWLSWLGCPLKEIPLDFYFDELVVLDMQKSCLVYAWPGWKYIGALKVLNLSHSRHLRSTPDLSGAHMLEWISCEDCTSLLEVHESIGKLENLTHLNLDGCINLVTLPESIGNFKKLTRVTLKDCRNLRNLPINMLVSAEYLDLEGCHTLFKRSDQVEPSAATVLENSTNIIIPAASEACPVPCPPPPLPFNICLPSLKRLSLINCGISGDDIMEMMSFAPSLELVDLSNNPIGVIRNTTGSRPCLKLGYLGLKNCGVSRVDDMGLMSLALSLSYLELSNNPIRVMDNMNRAAYPKLEMLVLNNCPNLESISNISRDILLEADHSHSLKRITYYEGGRSIKEKQRHLIEANDYQNQVEIEQAAWLL</sequence>
<protein>
    <recommendedName>
        <fullName evidence="5">TIR domain-containing protein</fullName>
    </recommendedName>
</protein>
<dbReference type="Gene3D" id="3.40.50.10140">
    <property type="entry name" value="Toll/interleukin-1 receptor homology (TIR) domain"/>
    <property type="match status" value="1"/>
</dbReference>
<keyword evidence="1" id="KW-0433">Leucine-rich repeat</keyword>
<dbReference type="InterPro" id="IPR058192">
    <property type="entry name" value="WHD_ROQ1-like"/>
</dbReference>
<feature type="domain" description="TIR" evidence="5">
    <location>
        <begin position="12"/>
        <end position="179"/>
    </location>
</feature>
<proteinExistence type="predicted"/>
<dbReference type="SUPFAM" id="SSF52540">
    <property type="entry name" value="P-loop containing nucleoside triphosphate hydrolases"/>
    <property type="match status" value="1"/>
</dbReference>
<dbReference type="InterPro" id="IPR044974">
    <property type="entry name" value="Disease_R_plants"/>
</dbReference>
<dbReference type="OMA" id="RMFRIME"/>
<dbReference type="PANTHER" id="PTHR11017">
    <property type="entry name" value="LEUCINE-RICH REPEAT-CONTAINING PROTEIN"/>
    <property type="match status" value="1"/>
</dbReference>
<dbReference type="PANTHER" id="PTHR11017:SF585">
    <property type="entry name" value="TIR DOMAIN-CONTAINING PROTEIN"/>
    <property type="match status" value="1"/>
</dbReference>
<dbReference type="Proteomes" id="UP000594263">
    <property type="component" value="Unplaced"/>
</dbReference>
<dbReference type="GO" id="GO:0007165">
    <property type="term" value="P:signal transduction"/>
    <property type="evidence" value="ECO:0007669"/>
    <property type="project" value="InterPro"/>
</dbReference>
<dbReference type="InterPro" id="IPR032675">
    <property type="entry name" value="LRR_dom_sf"/>
</dbReference>